<protein>
    <recommendedName>
        <fullName evidence="3">MmcQ protein</fullName>
    </recommendedName>
</protein>
<dbReference type="InterPro" id="IPR007351">
    <property type="entry name" value="YjbR"/>
</dbReference>
<sequence length="122" mass="14059">MNREEFIRHVAEHYAVEPDYPWAKYPEYAVFRHRGSRKWFAVLMNVPSAYLGLAESSGKLDIVNVKVRPDLVGSLRTMKGILPAYHMNKEHWLSMVLSEVGEQVLLPLLDDSFMLTGTPSRR</sequence>
<gene>
    <name evidence="1" type="ORF">D0T90_00150</name>
</gene>
<evidence type="ECO:0000313" key="1">
    <source>
        <dbReference type="EMBL" id="QEY23112.1"/>
    </source>
</evidence>
<reference evidence="1 2" key="1">
    <citation type="submission" date="2018-08" db="EMBL/GenBank/DDBJ databases">
        <title>Neisseria animalis ATCC 49930 complete genome.</title>
        <authorList>
            <person name="Veseli I.A."/>
            <person name="Mascarenhas dos Santos A.C."/>
            <person name="Buttler R."/>
            <person name="Pombert J.-F."/>
        </authorList>
    </citation>
    <scope>NUCLEOTIDE SEQUENCE [LARGE SCALE GENOMIC DNA]</scope>
    <source>
        <strain evidence="1 2">ATCC 49930</strain>
    </source>
</reference>
<dbReference type="PANTHER" id="PTHR35145">
    <property type="entry name" value="CYTOPLASMIC PROTEIN-RELATED"/>
    <property type="match status" value="1"/>
</dbReference>
<dbReference type="KEGG" id="naq:D0T90_00150"/>
<dbReference type="PANTHER" id="PTHR35145:SF1">
    <property type="entry name" value="CYTOPLASMIC PROTEIN"/>
    <property type="match status" value="1"/>
</dbReference>
<evidence type="ECO:0000313" key="2">
    <source>
        <dbReference type="Proteomes" id="UP000325536"/>
    </source>
</evidence>
<name>A0A5P3MNJ0_NEIAN</name>
<dbReference type="AlphaFoldDB" id="A0A5P3MNJ0"/>
<dbReference type="OrthoDB" id="9804614at2"/>
<organism evidence="1 2">
    <name type="scientific">Neisseria animalis</name>
    <dbReference type="NCBI Taxonomy" id="492"/>
    <lineage>
        <taxon>Bacteria</taxon>
        <taxon>Pseudomonadati</taxon>
        <taxon>Pseudomonadota</taxon>
        <taxon>Betaproteobacteria</taxon>
        <taxon>Neisseriales</taxon>
        <taxon>Neisseriaceae</taxon>
        <taxon>Neisseria</taxon>
    </lineage>
</organism>
<dbReference type="RefSeq" id="WP_123795370.1">
    <property type="nucleotide sequence ID" value="NZ_CP031699.1"/>
</dbReference>
<keyword evidence="2" id="KW-1185">Reference proteome</keyword>
<dbReference type="InterPro" id="IPR038056">
    <property type="entry name" value="YjbR-like_sf"/>
</dbReference>
<dbReference type="SUPFAM" id="SSF142906">
    <property type="entry name" value="YjbR-like"/>
    <property type="match status" value="1"/>
</dbReference>
<dbReference type="EMBL" id="CP031699">
    <property type="protein sequence ID" value="QEY23112.1"/>
    <property type="molecule type" value="Genomic_DNA"/>
</dbReference>
<accession>A0A5P3MNJ0</accession>
<evidence type="ECO:0008006" key="3">
    <source>
        <dbReference type="Google" id="ProtNLM"/>
    </source>
</evidence>
<proteinExistence type="predicted"/>
<dbReference type="Pfam" id="PF04237">
    <property type="entry name" value="YjbR"/>
    <property type="match status" value="1"/>
</dbReference>
<dbReference type="InterPro" id="IPR058532">
    <property type="entry name" value="YjbR/MT2646/Rv2570-like"/>
</dbReference>
<dbReference type="Gene3D" id="3.90.1150.30">
    <property type="match status" value="1"/>
</dbReference>
<dbReference type="Proteomes" id="UP000325536">
    <property type="component" value="Chromosome"/>
</dbReference>